<proteinExistence type="predicted"/>
<dbReference type="InterPro" id="IPR006477">
    <property type="entry name" value="Yir_bir_cir"/>
</dbReference>
<protein>
    <submittedName>
        <fullName evidence="2">CIR protein</fullName>
    </submittedName>
</protein>
<keyword evidence="1" id="KW-0812">Transmembrane</keyword>
<evidence type="ECO:0000256" key="1">
    <source>
        <dbReference type="SAM" id="Phobius"/>
    </source>
</evidence>
<feature type="non-terminal residue" evidence="2">
    <location>
        <position position="1"/>
    </location>
</feature>
<name>A0A1C6WDB8_PLACE</name>
<feature type="transmembrane region" description="Helical" evidence="1">
    <location>
        <begin position="249"/>
        <end position="267"/>
    </location>
</feature>
<dbReference type="Pfam" id="PF06022">
    <property type="entry name" value="Cir_Bir_Yir"/>
    <property type="match status" value="1"/>
</dbReference>
<accession>A0A1C6WDB8</accession>
<dbReference type="Proteomes" id="UP000507536">
    <property type="component" value="Unassembled WGS sequence"/>
</dbReference>
<dbReference type="AlphaFoldDB" id="A0A1C6WDB8"/>
<keyword evidence="1" id="KW-1133">Transmembrane helix</keyword>
<sequence>CNAIKAIDNFIIVKEGDKGVNISFNEILNPYCTVKSLVNKKECQSYNEMVSSAFILLLKFLNLVDVYDGDLTNDRLAEYGILWLSYKLNQNPQKGINTLNDFYTRNIGKNTHYSTTDDIDVYKSYKDFIDKNNDLMTVNIKEISQFYAPFKSLCGMYIECNGKKTNHTKCLEKANEFVENFEKLNGNSDITGNSSYRHILYTLSADYNSLKSDCAEKCTDCKDIPTISKIKEPQSFEHASSSSSITSKLISALLIFVAIPISLGIAYKYSLFGFDKRLHIQYLREKRKKIKRKMYNYILLEENDYSRNSNND</sequence>
<reference evidence="2" key="1">
    <citation type="submission" date="2016-08" db="EMBL/GenBank/DDBJ databases">
        <authorList>
            <consortium name="Pathogen Informatics"/>
        </authorList>
    </citation>
    <scope>NUCLEOTIDE SEQUENCE</scope>
    <source>
        <strain evidence="2">DS</strain>
    </source>
</reference>
<evidence type="ECO:0000313" key="2">
    <source>
        <dbReference type="EMBL" id="SCL85061.1"/>
    </source>
</evidence>
<gene>
    <name evidence="2" type="ORF">PCHDS_000503700</name>
</gene>
<organism evidence="2">
    <name type="scientific">Plasmodium chabaudi adami</name>
    <dbReference type="NCBI Taxonomy" id="5826"/>
    <lineage>
        <taxon>Eukaryota</taxon>
        <taxon>Sar</taxon>
        <taxon>Alveolata</taxon>
        <taxon>Apicomplexa</taxon>
        <taxon>Aconoidasida</taxon>
        <taxon>Haemosporida</taxon>
        <taxon>Plasmodiidae</taxon>
        <taxon>Plasmodium</taxon>
        <taxon>Plasmodium (Vinckeia)</taxon>
    </lineage>
</organism>
<dbReference type="EMBL" id="FMIN01000106">
    <property type="protein sequence ID" value="SCL85061.1"/>
    <property type="molecule type" value="Genomic_DNA"/>
</dbReference>
<dbReference type="NCBIfam" id="TIGR01590">
    <property type="entry name" value="yir-bir-cir_Pla"/>
    <property type="match status" value="1"/>
</dbReference>
<keyword evidence="1" id="KW-0472">Membrane</keyword>